<dbReference type="CDD" id="cd08010">
    <property type="entry name" value="MltG_like"/>
    <property type="match status" value="1"/>
</dbReference>
<dbReference type="NCBIfam" id="TIGR00247">
    <property type="entry name" value="endolytic transglycosylase MltG"/>
    <property type="match status" value="1"/>
</dbReference>
<organism evidence="8 9">
    <name type="scientific">Pseudidiomarina maritima</name>
    <dbReference type="NCBI Taxonomy" id="519453"/>
    <lineage>
        <taxon>Bacteria</taxon>
        <taxon>Pseudomonadati</taxon>
        <taxon>Pseudomonadota</taxon>
        <taxon>Gammaproteobacteria</taxon>
        <taxon>Alteromonadales</taxon>
        <taxon>Idiomarinaceae</taxon>
        <taxon>Pseudidiomarina</taxon>
    </lineage>
</organism>
<dbReference type="EC" id="4.2.2.29" evidence="7"/>
<sequence length="339" mass="38495">MVFKRFIQIFLSLSIVFAGVIATGLWYSYQQLQQPLNLSQPLVFEVKRGMHARTILEQLNTQGAAISVTPVYIASRVFDVPQHLQAGFYEIQPQDSVANIWRKLRQGEQYLFQVTLVEGQTFAQWLKILASSQYLTLAAMNAEQDTITKALNQRLGTTHQSFEGLLFPDTYKYMAGTKAMEILVKSYTRMASELTEIWAQRSRDLPYEKPYELLIMASIIEKETGIGGERSKVSSVFVNRLRKGMRLQSDPTTIYGIENFDGNLTRAHLREVTEFNTYRINGLPPTPIAMPSRESLVAAAHPAETDYYYFVADGSGGHVFSKTLAEHNRAVNRYQRNQG</sequence>
<evidence type="ECO:0000256" key="4">
    <source>
        <dbReference type="ARBA" id="ARBA00023136"/>
    </source>
</evidence>
<evidence type="ECO:0000313" key="8">
    <source>
        <dbReference type="EMBL" id="SFR40683.1"/>
    </source>
</evidence>
<keyword evidence="1 7" id="KW-1003">Cell membrane</keyword>
<keyword evidence="3 7" id="KW-1133">Transmembrane helix</keyword>
<evidence type="ECO:0000256" key="7">
    <source>
        <dbReference type="HAMAP-Rule" id="MF_02065"/>
    </source>
</evidence>
<keyword evidence="9" id="KW-1185">Reference proteome</keyword>
<comment type="similarity">
    <text evidence="7">Belongs to the transglycosylase MltG family.</text>
</comment>
<dbReference type="InterPro" id="IPR003770">
    <property type="entry name" value="MLTG-like"/>
</dbReference>
<evidence type="ECO:0000256" key="2">
    <source>
        <dbReference type="ARBA" id="ARBA00022692"/>
    </source>
</evidence>
<dbReference type="Proteomes" id="UP000199424">
    <property type="component" value="Unassembled WGS sequence"/>
</dbReference>
<dbReference type="HAMAP" id="MF_02065">
    <property type="entry name" value="MltG"/>
    <property type="match status" value="1"/>
</dbReference>
<dbReference type="GO" id="GO:0071555">
    <property type="term" value="P:cell wall organization"/>
    <property type="evidence" value="ECO:0007669"/>
    <property type="project" value="UniProtKB-KW"/>
</dbReference>
<gene>
    <name evidence="7" type="primary">mltG</name>
    <name evidence="8" type="ORF">SAMN04488070_0589</name>
</gene>
<name>A0A1I6GEQ2_9GAMM</name>
<accession>A0A1I6GEQ2</accession>
<reference evidence="9" key="1">
    <citation type="submission" date="2016-10" db="EMBL/GenBank/DDBJ databases">
        <authorList>
            <person name="Varghese N."/>
            <person name="Submissions S."/>
        </authorList>
    </citation>
    <scope>NUCLEOTIDE SEQUENCE [LARGE SCALE GENOMIC DNA]</scope>
    <source>
        <strain evidence="9">CGMCC 1.7285</strain>
    </source>
</reference>
<proteinExistence type="inferred from homology"/>
<dbReference type="RefSeq" id="WP_092855096.1">
    <property type="nucleotide sequence ID" value="NZ_FOYU01000001.1"/>
</dbReference>
<dbReference type="GO" id="GO:0005886">
    <property type="term" value="C:plasma membrane"/>
    <property type="evidence" value="ECO:0007669"/>
    <property type="project" value="UniProtKB-UniRule"/>
</dbReference>
<protein>
    <recommendedName>
        <fullName evidence="7">Endolytic murein transglycosylase</fullName>
        <ecNumber evidence="7">4.2.2.29</ecNumber>
    </recommendedName>
    <alternativeName>
        <fullName evidence="7">Peptidoglycan lytic transglycosylase</fullName>
    </alternativeName>
    <alternativeName>
        <fullName evidence="7">Peptidoglycan polymerization terminase</fullName>
    </alternativeName>
</protein>
<evidence type="ECO:0000256" key="6">
    <source>
        <dbReference type="ARBA" id="ARBA00023316"/>
    </source>
</evidence>
<dbReference type="PANTHER" id="PTHR30518:SF2">
    <property type="entry name" value="ENDOLYTIC MUREIN TRANSGLYCOSYLASE"/>
    <property type="match status" value="1"/>
</dbReference>
<dbReference type="PANTHER" id="PTHR30518">
    <property type="entry name" value="ENDOLYTIC MUREIN TRANSGLYCOSYLASE"/>
    <property type="match status" value="1"/>
</dbReference>
<dbReference type="Pfam" id="PF02618">
    <property type="entry name" value="YceG"/>
    <property type="match status" value="1"/>
</dbReference>
<dbReference type="Gene3D" id="3.30.1490.480">
    <property type="entry name" value="Endolytic murein transglycosylase"/>
    <property type="match status" value="1"/>
</dbReference>
<evidence type="ECO:0000313" key="9">
    <source>
        <dbReference type="Proteomes" id="UP000199424"/>
    </source>
</evidence>
<keyword evidence="6 7" id="KW-0961">Cell wall biogenesis/degradation</keyword>
<dbReference type="FunFam" id="3.30.160.60:FF:000242">
    <property type="entry name" value="Endolytic murein transglycosylase"/>
    <property type="match status" value="1"/>
</dbReference>
<evidence type="ECO:0000256" key="1">
    <source>
        <dbReference type="ARBA" id="ARBA00022475"/>
    </source>
</evidence>
<keyword evidence="2 7" id="KW-0812">Transmembrane</keyword>
<dbReference type="GO" id="GO:0009252">
    <property type="term" value="P:peptidoglycan biosynthetic process"/>
    <property type="evidence" value="ECO:0007669"/>
    <property type="project" value="UniProtKB-UniRule"/>
</dbReference>
<evidence type="ECO:0000256" key="3">
    <source>
        <dbReference type="ARBA" id="ARBA00022989"/>
    </source>
</evidence>
<dbReference type="EMBL" id="FOYU01000001">
    <property type="protein sequence ID" value="SFR40683.1"/>
    <property type="molecule type" value="Genomic_DNA"/>
</dbReference>
<comment type="catalytic activity">
    <reaction evidence="7">
        <text>a peptidoglycan chain = a peptidoglycan chain with N-acetyl-1,6-anhydromuramyl-[peptide] at the reducing end + a peptidoglycan chain with N-acetylglucosamine at the non-reducing end.</text>
        <dbReference type="EC" id="4.2.2.29"/>
    </reaction>
</comment>
<keyword evidence="7" id="KW-0997">Cell inner membrane</keyword>
<dbReference type="AlphaFoldDB" id="A0A1I6GEQ2"/>
<keyword evidence="4 7" id="KW-0472">Membrane</keyword>
<keyword evidence="5 7" id="KW-0456">Lyase</keyword>
<comment type="function">
    <text evidence="7">Functions as a peptidoglycan terminase that cleaves nascent peptidoglycan strands endolytically to terminate their elongation.</text>
</comment>
<feature type="site" description="Important for catalytic activity" evidence="7">
    <location>
        <position position="223"/>
    </location>
</feature>
<evidence type="ECO:0000256" key="5">
    <source>
        <dbReference type="ARBA" id="ARBA00023239"/>
    </source>
</evidence>
<dbReference type="Gene3D" id="3.30.160.60">
    <property type="entry name" value="Classic Zinc Finger"/>
    <property type="match status" value="1"/>
</dbReference>
<dbReference type="GO" id="GO:0008932">
    <property type="term" value="F:lytic endotransglycosylase activity"/>
    <property type="evidence" value="ECO:0007669"/>
    <property type="project" value="UniProtKB-UniRule"/>
</dbReference>